<gene>
    <name evidence="8" type="ORF">SOCEGT47_060010</name>
</gene>
<evidence type="ECO:0000256" key="6">
    <source>
        <dbReference type="ARBA" id="ARBA00023136"/>
    </source>
</evidence>
<comment type="subcellular location">
    <subcellularLocation>
        <location evidence="1">Cell membrane</location>
        <topology evidence="1">Multi-pass membrane protein</topology>
    </subcellularLocation>
</comment>
<comment type="similarity">
    <text evidence="2">Belongs to the CPA3 antiporters (TC 2.A.63) subunit E family.</text>
</comment>
<name>A0A4P2Q7F5_SORCE</name>
<protein>
    <recommendedName>
        <fullName evidence="10">Cation transporter</fullName>
    </recommendedName>
</protein>
<evidence type="ECO:0000256" key="4">
    <source>
        <dbReference type="ARBA" id="ARBA00022692"/>
    </source>
</evidence>
<evidence type="ECO:0000256" key="2">
    <source>
        <dbReference type="ARBA" id="ARBA00006228"/>
    </source>
</evidence>
<feature type="transmembrane region" description="Helical" evidence="7">
    <location>
        <begin position="21"/>
        <end position="41"/>
    </location>
</feature>
<evidence type="ECO:0000313" key="9">
    <source>
        <dbReference type="Proteomes" id="UP000295781"/>
    </source>
</evidence>
<evidence type="ECO:0000256" key="5">
    <source>
        <dbReference type="ARBA" id="ARBA00022989"/>
    </source>
</evidence>
<keyword evidence="3" id="KW-1003">Cell membrane</keyword>
<evidence type="ECO:0000256" key="1">
    <source>
        <dbReference type="ARBA" id="ARBA00004651"/>
    </source>
</evidence>
<dbReference type="Pfam" id="PF01899">
    <property type="entry name" value="MNHE"/>
    <property type="match status" value="1"/>
</dbReference>
<dbReference type="AlphaFoldDB" id="A0A4P2Q7F5"/>
<dbReference type="Proteomes" id="UP000295781">
    <property type="component" value="Chromosome"/>
</dbReference>
<evidence type="ECO:0000256" key="7">
    <source>
        <dbReference type="SAM" id="Phobius"/>
    </source>
</evidence>
<reference evidence="8 9" key="1">
    <citation type="submission" date="2015-09" db="EMBL/GenBank/DDBJ databases">
        <title>Sorangium comparison.</title>
        <authorList>
            <person name="Zaburannyi N."/>
            <person name="Bunk B."/>
            <person name="Overmann J."/>
            <person name="Mueller R."/>
        </authorList>
    </citation>
    <scope>NUCLEOTIDE SEQUENCE [LARGE SCALE GENOMIC DNA]</scope>
    <source>
        <strain evidence="8 9">So ceGT47</strain>
    </source>
</reference>
<feature type="transmembrane region" description="Helical" evidence="7">
    <location>
        <begin position="78"/>
        <end position="95"/>
    </location>
</feature>
<keyword evidence="5 7" id="KW-1133">Transmembrane helix</keyword>
<dbReference type="PANTHER" id="PTHR34584">
    <property type="entry name" value="NA(+)/H(+) ANTIPORTER SUBUNIT E1"/>
    <property type="match status" value="1"/>
</dbReference>
<dbReference type="GO" id="GO:0005886">
    <property type="term" value="C:plasma membrane"/>
    <property type="evidence" value="ECO:0007669"/>
    <property type="project" value="UniProtKB-SubCell"/>
</dbReference>
<evidence type="ECO:0008006" key="10">
    <source>
        <dbReference type="Google" id="ProtNLM"/>
    </source>
</evidence>
<keyword evidence="6 7" id="KW-0472">Membrane</keyword>
<keyword evidence="4 7" id="KW-0812">Transmembrane</keyword>
<dbReference type="RefSeq" id="WP_129352377.1">
    <property type="nucleotide sequence ID" value="NZ_CP012670.1"/>
</dbReference>
<dbReference type="InterPro" id="IPR002758">
    <property type="entry name" value="Cation_antiport_E"/>
</dbReference>
<dbReference type="PANTHER" id="PTHR34584:SF1">
    <property type="entry name" value="NA(+)_H(+) ANTIPORTER SUBUNIT E1"/>
    <property type="match status" value="1"/>
</dbReference>
<dbReference type="EMBL" id="CP012670">
    <property type="protein sequence ID" value="AUX25454.1"/>
    <property type="molecule type" value="Genomic_DNA"/>
</dbReference>
<evidence type="ECO:0000313" key="8">
    <source>
        <dbReference type="EMBL" id="AUX25454.1"/>
    </source>
</evidence>
<feature type="transmembrane region" description="Helical" evidence="7">
    <location>
        <begin position="47"/>
        <end position="66"/>
    </location>
</feature>
<organism evidence="8 9">
    <name type="scientific">Sorangium cellulosum</name>
    <name type="common">Polyangium cellulosum</name>
    <dbReference type="NCBI Taxonomy" id="56"/>
    <lineage>
        <taxon>Bacteria</taxon>
        <taxon>Pseudomonadati</taxon>
        <taxon>Myxococcota</taxon>
        <taxon>Polyangia</taxon>
        <taxon>Polyangiales</taxon>
        <taxon>Polyangiaceae</taxon>
        <taxon>Sorangium</taxon>
    </lineage>
</organism>
<evidence type="ECO:0000256" key="3">
    <source>
        <dbReference type="ARBA" id="ARBA00022475"/>
    </source>
</evidence>
<accession>A0A4P2Q7F5</accession>
<sequence>MAAARPMKSGIRPTVRDRLAALRWSSIPIRTLLLAGGWWALTEGDRAGLAFGAPVVLLALLASVSFPMPRAPRWSLLGLLRLALLFLTGSVRAGLDIALRALSPRPRIDPAMIRYTLRLPAGAGRPLFIGLMNLMPGTVCTELDGDELDIHVLIDEGEALVEQLRALEARVARALGEPLEEPHA</sequence>
<proteinExistence type="inferred from homology"/>
<dbReference type="GO" id="GO:0008324">
    <property type="term" value="F:monoatomic cation transmembrane transporter activity"/>
    <property type="evidence" value="ECO:0007669"/>
    <property type="project" value="InterPro"/>
</dbReference>
<dbReference type="OrthoDB" id="1492952at2"/>